<dbReference type="Proteomes" id="UP000644548">
    <property type="component" value="Unassembled WGS sequence"/>
</dbReference>
<comment type="caution">
    <text evidence="2">The sequence shown here is derived from an EMBL/GenBank/DDBJ whole genome shotgun (WGS) entry which is preliminary data.</text>
</comment>
<proteinExistence type="predicted"/>
<evidence type="ECO:0000256" key="1">
    <source>
        <dbReference type="SAM" id="MobiDB-lite"/>
    </source>
</evidence>
<name>A0ABQ2S3V4_9DEIO</name>
<accession>A0ABQ2S3V4</accession>
<keyword evidence="3" id="KW-1185">Reference proteome</keyword>
<evidence type="ECO:0000313" key="2">
    <source>
        <dbReference type="EMBL" id="GGR93775.1"/>
    </source>
</evidence>
<feature type="compositionally biased region" description="Polar residues" evidence="1">
    <location>
        <begin position="9"/>
        <end position="28"/>
    </location>
</feature>
<evidence type="ECO:0000313" key="3">
    <source>
        <dbReference type="Proteomes" id="UP000644548"/>
    </source>
</evidence>
<organism evidence="2 3">
    <name type="scientific">Deinococcus sedimenti</name>
    <dbReference type="NCBI Taxonomy" id="1867090"/>
    <lineage>
        <taxon>Bacteria</taxon>
        <taxon>Thermotogati</taxon>
        <taxon>Deinococcota</taxon>
        <taxon>Deinococci</taxon>
        <taxon>Deinococcales</taxon>
        <taxon>Deinococcaceae</taxon>
        <taxon>Deinococcus</taxon>
    </lineage>
</organism>
<sequence length="107" mass="11316">MAPPREDQGQMNHLSSGDSGAGTRSVQSVPAHRLSPVVVGCRRPGPQPGNPPADENVLSTMSIPRWRFLKFWPSLATDPPGAGAQMWQRAVHPGARVPGMAPPGHPA</sequence>
<gene>
    <name evidence="2" type="ORF">GCM10008960_20970</name>
</gene>
<reference evidence="3" key="1">
    <citation type="journal article" date="2019" name="Int. J. Syst. Evol. Microbiol.">
        <title>The Global Catalogue of Microorganisms (GCM) 10K type strain sequencing project: providing services to taxonomists for standard genome sequencing and annotation.</title>
        <authorList>
            <consortium name="The Broad Institute Genomics Platform"/>
            <consortium name="The Broad Institute Genome Sequencing Center for Infectious Disease"/>
            <person name="Wu L."/>
            <person name="Ma J."/>
        </authorList>
    </citation>
    <scope>NUCLEOTIDE SEQUENCE [LARGE SCALE GENOMIC DNA]</scope>
    <source>
        <strain evidence="3">JCM 31405</strain>
    </source>
</reference>
<protein>
    <submittedName>
        <fullName evidence="2">Uncharacterized protein</fullName>
    </submittedName>
</protein>
<dbReference type="EMBL" id="BMQN01000003">
    <property type="protein sequence ID" value="GGR93775.1"/>
    <property type="molecule type" value="Genomic_DNA"/>
</dbReference>
<feature type="region of interest" description="Disordered" evidence="1">
    <location>
        <begin position="1"/>
        <end position="58"/>
    </location>
</feature>